<dbReference type="SMART" id="SM00421">
    <property type="entry name" value="HTH_LUXR"/>
    <property type="match status" value="1"/>
</dbReference>
<gene>
    <name evidence="4" type="ORF">UFOPK3610_01241</name>
</gene>
<evidence type="ECO:0000313" key="4">
    <source>
        <dbReference type="EMBL" id="CAB4918021.1"/>
    </source>
</evidence>
<dbReference type="InterPro" id="IPR039420">
    <property type="entry name" value="WalR-like"/>
</dbReference>
<dbReference type="Gene3D" id="1.10.10.10">
    <property type="entry name" value="Winged helix-like DNA-binding domain superfamily/Winged helix DNA-binding domain"/>
    <property type="match status" value="1"/>
</dbReference>
<protein>
    <submittedName>
        <fullName evidence="4">Unannotated protein</fullName>
    </submittedName>
</protein>
<feature type="domain" description="HTH luxR-type" evidence="2">
    <location>
        <begin position="123"/>
        <end position="188"/>
    </location>
</feature>
<keyword evidence="1" id="KW-0238">DNA-binding</keyword>
<dbReference type="Pfam" id="PF00072">
    <property type="entry name" value="Response_reg"/>
    <property type="match status" value="1"/>
</dbReference>
<proteinExistence type="predicted"/>
<dbReference type="GO" id="GO:0006355">
    <property type="term" value="P:regulation of DNA-templated transcription"/>
    <property type="evidence" value="ECO:0007669"/>
    <property type="project" value="InterPro"/>
</dbReference>
<dbReference type="GO" id="GO:0000160">
    <property type="term" value="P:phosphorelay signal transduction system"/>
    <property type="evidence" value="ECO:0007669"/>
    <property type="project" value="InterPro"/>
</dbReference>
<dbReference type="GO" id="GO:0003677">
    <property type="term" value="F:DNA binding"/>
    <property type="evidence" value="ECO:0007669"/>
    <property type="project" value="UniProtKB-KW"/>
</dbReference>
<dbReference type="PROSITE" id="PS50110">
    <property type="entry name" value="RESPONSE_REGULATORY"/>
    <property type="match status" value="1"/>
</dbReference>
<reference evidence="4" key="1">
    <citation type="submission" date="2020-05" db="EMBL/GenBank/DDBJ databases">
        <authorList>
            <person name="Chiriac C."/>
            <person name="Salcher M."/>
            <person name="Ghai R."/>
            <person name="Kavagutti S V."/>
        </authorList>
    </citation>
    <scope>NUCLEOTIDE SEQUENCE</scope>
</reference>
<dbReference type="PANTHER" id="PTHR43214">
    <property type="entry name" value="TWO-COMPONENT RESPONSE REGULATOR"/>
    <property type="match status" value="1"/>
</dbReference>
<dbReference type="InterPro" id="IPR001789">
    <property type="entry name" value="Sig_transdc_resp-reg_receiver"/>
</dbReference>
<accession>A0A6J7HAI8</accession>
<dbReference type="PROSITE" id="PS50043">
    <property type="entry name" value="HTH_LUXR_2"/>
    <property type="match status" value="1"/>
</dbReference>
<name>A0A6J7HAI8_9ZZZZ</name>
<evidence type="ECO:0000259" key="2">
    <source>
        <dbReference type="PROSITE" id="PS50043"/>
    </source>
</evidence>
<dbReference type="CDD" id="cd00156">
    <property type="entry name" value="REC"/>
    <property type="match status" value="1"/>
</dbReference>
<feature type="domain" description="Response regulatory" evidence="3">
    <location>
        <begin position="1"/>
        <end position="108"/>
    </location>
</feature>
<dbReference type="InterPro" id="IPR036388">
    <property type="entry name" value="WH-like_DNA-bd_sf"/>
</dbReference>
<dbReference type="EMBL" id="CAFBMR010000051">
    <property type="protein sequence ID" value="CAB4918021.1"/>
    <property type="molecule type" value="Genomic_DNA"/>
</dbReference>
<dbReference type="SUPFAM" id="SSF52172">
    <property type="entry name" value="CheY-like"/>
    <property type="match status" value="1"/>
</dbReference>
<evidence type="ECO:0000259" key="3">
    <source>
        <dbReference type="PROSITE" id="PS50110"/>
    </source>
</evidence>
<evidence type="ECO:0000256" key="1">
    <source>
        <dbReference type="ARBA" id="ARBA00023125"/>
    </source>
</evidence>
<sequence>MAALLATALESGGYEVRTAPDAPRARADLDRFDPDMVVLDIALGRGPSGIDLAHVVLRRHPGVGILLLTKHPDLRTAGFAPEDLPPGCGFLRKETVTDTAELLAAVEEVLSDQAARTLDYQSPSGKLAVLSPRQLEVLRMVAQGLTSPEIARRRHTTTSAVEKMLGSIYQALSIEPSPSVSQRAEAMRVFIAEAGLPDRQ</sequence>
<dbReference type="InterPro" id="IPR011006">
    <property type="entry name" value="CheY-like_superfamily"/>
</dbReference>
<dbReference type="AlphaFoldDB" id="A0A6J7HAI8"/>
<dbReference type="CDD" id="cd06170">
    <property type="entry name" value="LuxR_C_like"/>
    <property type="match status" value="1"/>
</dbReference>
<dbReference type="Gene3D" id="3.40.50.2300">
    <property type="match status" value="1"/>
</dbReference>
<organism evidence="4">
    <name type="scientific">freshwater metagenome</name>
    <dbReference type="NCBI Taxonomy" id="449393"/>
    <lineage>
        <taxon>unclassified sequences</taxon>
        <taxon>metagenomes</taxon>
        <taxon>ecological metagenomes</taxon>
    </lineage>
</organism>
<dbReference type="Pfam" id="PF00196">
    <property type="entry name" value="GerE"/>
    <property type="match status" value="1"/>
</dbReference>
<dbReference type="InterPro" id="IPR000792">
    <property type="entry name" value="Tscrpt_reg_LuxR_C"/>
</dbReference>